<keyword evidence="22" id="KW-1185">Reference proteome</keyword>
<dbReference type="InterPro" id="IPR050597">
    <property type="entry name" value="Cytochrome_c_Oxidase_Subunit"/>
</dbReference>
<evidence type="ECO:0000256" key="13">
    <source>
        <dbReference type="ARBA" id="ARBA00022989"/>
    </source>
</evidence>
<dbReference type="AlphaFoldDB" id="A0A399JF30"/>
<feature type="binding site" description="axial binding residue" evidence="19">
    <location>
        <position position="67"/>
    </location>
    <ligand>
        <name>heme c</name>
        <dbReference type="ChEBI" id="CHEBI:61717"/>
        <label>1</label>
    </ligand>
    <ligandPart>
        <name>Fe</name>
        <dbReference type="ChEBI" id="CHEBI:18248"/>
    </ligandPart>
</feature>
<feature type="binding site" description="covalent" evidence="18">
    <location>
        <position position="164"/>
    </location>
    <ligand>
        <name>heme c</name>
        <dbReference type="ChEBI" id="CHEBI:61717"/>
        <label>2</label>
    </ligand>
</feature>
<dbReference type="PANTHER" id="PTHR33751:SF13">
    <property type="entry name" value="CYTOCHROME BC1 COMPLEX CYTOCHROME C SUBUNIT"/>
    <property type="match status" value="1"/>
</dbReference>
<keyword evidence="21" id="KW-0456">Lyase</keyword>
<keyword evidence="10" id="KW-0677">Repeat</keyword>
<dbReference type="GO" id="GO:0005506">
    <property type="term" value="F:iron ion binding"/>
    <property type="evidence" value="ECO:0007669"/>
    <property type="project" value="UniProtKB-UniRule"/>
</dbReference>
<evidence type="ECO:0000256" key="19">
    <source>
        <dbReference type="PIRSR" id="PIRSR000007-51"/>
    </source>
</evidence>
<organism evidence="21 22">
    <name type="scientific">Galactobacter valiniphilus</name>
    <dbReference type="NCBI Taxonomy" id="2676122"/>
    <lineage>
        <taxon>Bacteria</taxon>
        <taxon>Bacillati</taxon>
        <taxon>Actinomycetota</taxon>
        <taxon>Actinomycetes</taxon>
        <taxon>Micrococcales</taxon>
        <taxon>Micrococcaceae</taxon>
        <taxon>Galactobacter</taxon>
    </lineage>
</organism>
<keyword evidence="13 17" id="KW-1133">Transmembrane helix</keyword>
<comment type="catalytic activity">
    <reaction evidence="16 17">
        <text>a quinol + 2 Fe(III)-[cytochrome c](out) = a quinone + 2 Fe(II)-[cytochrome c](out) + 2 H(+)(out)</text>
        <dbReference type="Rhea" id="RHEA:11484"/>
        <dbReference type="Rhea" id="RHEA-COMP:10350"/>
        <dbReference type="Rhea" id="RHEA-COMP:14399"/>
        <dbReference type="ChEBI" id="CHEBI:15378"/>
        <dbReference type="ChEBI" id="CHEBI:24646"/>
        <dbReference type="ChEBI" id="CHEBI:29033"/>
        <dbReference type="ChEBI" id="CHEBI:29034"/>
        <dbReference type="ChEBI" id="CHEBI:132124"/>
        <dbReference type="EC" id="7.1.1.8"/>
    </reaction>
</comment>
<keyword evidence="15 17" id="KW-0472">Membrane</keyword>
<evidence type="ECO:0000256" key="12">
    <source>
        <dbReference type="ARBA" id="ARBA00022982"/>
    </source>
</evidence>
<keyword evidence="8 17" id="KW-0812">Transmembrane</keyword>
<feature type="binding site" description="covalent" evidence="18">
    <location>
        <position position="63"/>
    </location>
    <ligand>
        <name>heme c</name>
        <dbReference type="ChEBI" id="CHEBI:61717"/>
        <label>1</label>
    </ligand>
</feature>
<keyword evidence="6 17" id="KW-0349">Heme</keyword>
<keyword evidence="14 17" id="KW-0408">Iron</keyword>
<evidence type="ECO:0000256" key="14">
    <source>
        <dbReference type="ARBA" id="ARBA00023004"/>
    </source>
</evidence>
<keyword evidence="9 17" id="KW-0479">Metal-binding</keyword>
<comment type="caution">
    <text evidence="21">The sequence shown here is derived from an EMBL/GenBank/DDBJ whole genome shotgun (WGS) entry which is preliminary data.</text>
</comment>
<keyword evidence="4 17" id="KW-0813">Transport</keyword>
<keyword evidence="12 17" id="KW-0249">Electron transport</keyword>
<evidence type="ECO:0000256" key="5">
    <source>
        <dbReference type="ARBA" id="ARBA00022475"/>
    </source>
</evidence>
<reference evidence="21 22" key="1">
    <citation type="submission" date="2018-07" db="EMBL/GenBank/DDBJ databases">
        <title>Arthrobacter sp. nov., isolated from raw cow's milk with high bacterial count.</title>
        <authorList>
            <person name="Hahne J."/>
            <person name="Isele D."/>
            <person name="Lipski A."/>
        </authorList>
    </citation>
    <scope>NUCLEOTIDE SEQUENCE [LARGE SCALE GENOMIC DNA]</scope>
    <source>
        <strain evidence="21 22">JZ R-35</strain>
    </source>
</reference>
<feature type="domain" description="Cytochrome c" evidence="20">
    <location>
        <begin position="148"/>
        <end position="226"/>
    </location>
</feature>
<feature type="binding site" description="axial binding residue" evidence="19">
    <location>
        <position position="165"/>
    </location>
    <ligand>
        <name>heme c</name>
        <dbReference type="ChEBI" id="CHEBI:61717"/>
        <label>2</label>
    </ligand>
    <ligandPart>
        <name>Fe</name>
        <dbReference type="ChEBI" id="CHEBI:18248"/>
    </ligandPart>
</feature>
<evidence type="ECO:0000256" key="18">
    <source>
        <dbReference type="PIRSR" id="PIRSR000007-50"/>
    </source>
</evidence>
<evidence type="ECO:0000256" key="8">
    <source>
        <dbReference type="ARBA" id="ARBA00022692"/>
    </source>
</evidence>
<evidence type="ECO:0000256" key="17">
    <source>
        <dbReference type="PIRNR" id="PIRNR000007"/>
    </source>
</evidence>
<feature type="binding site" description="covalent" evidence="18">
    <location>
        <position position="66"/>
    </location>
    <ligand>
        <name>heme c</name>
        <dbReference type="ChEBI" id="CHEBI:61717"/>
        <label>1</label>
    </ligand>
</feature>
<dbReference type="Gene3D" id="1.10.760.10">
    <property type="entry name" value="Cytochrome c-like domain"/>
    <property type="match status" value="2"/>
</dbReference>
<dbReference type="Proteomes" id="UP000265419">
    <property type="component" value="Unassembled WGS sequence"/>
</dbReference>
<dbReference type="PANTHER" id="PTHR33751">
    <property type="entry name" value="CBB3-TYPE CYTOCHROME C OXIDASE SUBUNIT FIXP"/>
    <property type="match status" value="1"/>
</dbReference>
<gene>
    <name evidence="21" type="ORF">DWB68_03875</name>
</gene>
<dbReference type="InterPro" id="IPR036909">
    <property type="entry name" value="Cyt_c-like_dom_sf"/>
</dbReference>
<dbReference type="EC" id="7.1.1.8" evidence="2 17"/>
<protein>
    <recommendedName>
        <fullName evidence="3 17">Cytochrome bc1 complex cytochrome c subunit</fullName>
        <ecNumber evidence="2 17">7.1.1.8</ecNumber>
    </recommendedName>
</protein>
<name>A0A399JF30_9MICC</name>
<evidence type="ECO:0000256" key="16">
    <source>
        <dbReference type="ARBA" id="ARBA00029351"/>
    </source>
</evidence>
<sequence length="268" mass="27536">MKAFSQRRRSPLAVFALLVIGLLVTGGLYAVASGSVSKAQADETTQAVHGNAENGGKLFQANCATCHGKAAEGSDSGPSLVGVGAASVDFQVGTGRMPMQMQGPQAQSKPVQFDEQQTNDLAAYVASLGAGPSIPSAEELDTSSVSDEDLAAGGTIFRVNCAMCHNAAAAGGALTRGKFAPTLAGVTEKHIYEAMVTGPQNMPVFNDSNITSEQKKQVIAYLKHIEAQGSPGGAALGQLGPVAEGLFIWTAGLGLMVAFTIWITSRHA</sequence>
<evidence type="ECO:0000256" key="2">
    <source>
        <dbReference type="ARBA" id="ARBA00012951"/>
    </source>
</evidence>
<evidence type="ECO:0000256" key="11">
    <source>
        <dbReference type="ARBA" id="ARBA00022967"/>
    </source>
</evidence>
<evidence type="ECO:0000256" key="10">
    <source>
        <dbReference type="ARBA" id="ARBA00022737"/>
    </source>
</evidence>
<dbReference type="PROSITE" id="PS51007">
    <property type="entry name" value="CYTC"/>
    <property type="match status" value="2"/>
</dbReference>
<evidence type="ECO:0000259" key="20">
    <source>
        <dbReference type="PROSITE" id="PS51007"/>
    </source>
</evidence>
<dbReference type="PIRSF" id="PIRSF000007">
    <property type="entry name" value="Ubiq_cycred_cyc"/>
    <property type="match status" value="1"/>
</dbReference>
<evidence type="ECO:0000313" key="22">
    <source>
        <dbReference type="Proteomes" id="UP000265419"/>
    </source>
</evidence>
<dbReference type="GO" id="GO:0016829">
    <property type="term" value="F:lyase activity"/>
    <property type="evidence" value="ECO:0007669"/>
    <property type="project" value="UniProtKB-KW"/>
</dbReference>
<dbReference type="InterPro" id="IPR009152">
    <property type="entry name" value="bc1_cytC-su"/>
</dbReference>
<evidence type="ECO:0000256" key="7">
    <source>
        <dbReference type="ARBA" id="ARBA00022660"/>
    </source>
</evidence>
<keyword evidence="5 17" id="KW-1003">Cell membrane</keyword>
<dbReference type="EMBL" id="QQXK01000005">
    <property type="protein sequence ID" value="RII43177.1"/>
    <property type="molecule type" value="Genomic_DNA"/>
</dbReference>
<feature type="transmembrane region" description="Helical" evidence="17">
    <location>
        <begin position="246"/>
        <end position="264"/>
    </location>
</feature>
<proteinExistence type="predicted"/>
<dbReference type="GO" id="GO:0020037">
    <property type="term" value="F:heme binding"/>
    <property type="evidence" value="ECO:0007669"/>
    <property type="project" value="UniProtKB-UniRule"/>
</dbReference>
<dbReference type="InterPro" id="IPR009056">
    <property type="entry name" value="Cyt_c-like_dom"/>
</dbReference>
<keyword evidence="11 17" id="KW-1278">Translocase</keyword>
<evidence type="ECO:0000256" key="3">
    <source>
        <dbReference type="ARBA" id="ARBA00017819"/>
    </source>
</evidence>
<evidence type="ECO:0000256" key="6">
    <source>
        <dbReference type="ARBA" id="ARBA00022617"/>
    </source>
</evidence>
<keyword evidence="7 17" id="KW-0679">Respiratory chain</keyword>
<dbReference type="SUPFAM" id="SSF46626">
    <property type="entry name" value="Cytochrome c"/>
    <property type="match status" value="2"/>
</dbReference>
<accession>A0A399JF30</accession>
<evidence type="ECO:0000313" key="21">
    <source>
        <dbReference type="EMBL" id="RII43177.1"/>
    </source>
</evidence>
<dbReference type="GO" id="GO:0008121">
    <property type="term" value="F:quinol-cytochrome-c reductase activity"/>
    <property type="evidence" value="ECO:0007669"/>
    <property type="project" value="UniProtKB-UniRule"/>
</dbReference>
<comment type="PTM">
    <text evidence="18">Binds 2 heme c groups covalently per subunit.</text>
</comment>
<evidence type="ECO:0000256" key="4">
    <source>
        <dbReference type="ARBA" id="ARBA00022448"/>
    </source>
</evidence>
<dbReference type="RefSeq" id="WP_119423825.1">
    <property type="nucleotide sequence ID" value="NZ_QQXK01000005.1"/>
</dbReference>
<evidence type="ECO:0000256" key="9">
    <source>
        <dbReference type="ARBA" id="ARBA00022723"/>
    </source>
</evidence>
<evidence type="ECO:0000256" key="15">
    <source>
        <dbReference type="ARBA" id="ARBA00023136"/>
    </source>
</evidence>
<comment type="subunit">
    <text evidence="17">The cytochrome bc1 complex is composed of a cytochrome b (QcrB), the Rieske iron-sulfur protein (QcrA) and a diheme cytochrome c (QcrC) subunit.</text>
</comment>
<feature type="binding site" description="covalent" evidence="18">
    <location>
        <position position="161"/>
    </location>
    <ligand>
        <name>heme c</name>
        <dbReference type="ChEBI" id="CHEBI:61717"/>
        <label>2</label>
    </ligand>
</feature>
<dbReference type="Pfam" id="PF00034">
    <property type="entry name" value="Cytochrom_C"/>
    <property type="match status" value="1"/>
</dbReference>
<evidence type="ECO:0000256" key="1">
    <source>
        <dbReference type="ARBA" id="ARBA00004651"/>
    </source>
</evidence>
<comment type="subcellular location">
    <subcellularLocation>
        <location evidence="1 17">Cell membrane</location>
        <topology evidence="1 17">Multi-pass membrane protein</topology>
    </subcellularLocation>
</comment>
<feature type="domain" description="Cytochrome c" evidence="20">
    <location>
        <begin position="50"/>
        <end position="129"/>
    </location>
</feature>
<dbReference type="GO" id="GO:0005886">
    <property type="term" value="C:plasma membrane"/>
    <property type="evidence" value="ECO:0007669"/>
    <property type="project" value="UniProtKB-SubCell"/>
</dbReference>
<comment type="caution">
    <text evidence="17">Lacks conserved residue(s) required for the propagation of feature annotation.</text>
</comment>
<dbReference type="Pfam" id="PF13442">
    <property type="entry name" value="Cytochrome_CBB3"/>
    <property type="match status" value="1"/>
</dbReference>